<dbReference type="GO" id="GO:0043171">
    <property type="term" value="P:peptide catabolic process"/>
    <property type="evidence" value="ECO:0007669"/>
    <property type="project" value="TreeGrafter"/>
</dbReference>
<evidence type="ECO:0000256" key="9">
    <source>
        <dbReference type="ARBA" id="ARBA00022670"/>
    </source>
</evidence>
<evidence type="ECO:0000256" key="24">
    <source>
        <dbReference type="SAM" id="Phobius"/>
    </source>
</evidence>
<keyword evidence="10 21" id="KW-0479">Metal-binding</keyword>
<evidence type="ECO:0000256" key="22">
    <source>
        <dbReference type="PIRSR" id="PIRSR634016-4"/>
    </source>
</evidence>
<dbReference type="GO" id="GO:0006508">
    <property type="term" value="P:proteolysis"/>
    <property type="evidence" value="ECO:0007669"/>
    <property type="project" value="UniProtKB-KW"/>
</dbReference>
<dbReference type="GO" id="GO:0098552">
    <property type="term" value="C:side of membrane"/>
    <property type="evidence" value="ECO:0007669"/>
    <property type="project" value="UniProtKB-KW"/>
</dbReference>
<evidence type="ECO:0000256" key="7">
    <source>
        <dbReference type="ARBA" id="ARBA00022475"/>
    </source>
</evidence>
<evidence type="ECO:0000256" key="18">
    <source>
        <dbReference type="ARBA" id="ARBA00023288"/>
    </source>
</evidence>
<keyword evidence="24" id="KW-1133">Transmembrane helix</keyword>
<dbReference type="FunFam" id="1.10.390.10:FF:000013">
    <property type="entry name" value="Aminopeptidase N"/>
    <property type="match status" value="1"/>
</dbReference>
<comment type="similarity">
    <text evidence="3">Belongs to the peptidase M1 family.</text>
</comment>
<evidence type="ECO:0000256" key="6">
    <source>
        <dbReference type="ARBA" id="ARBA00022438"/>
    </source>
</evidence>
<dbReference type="PANTHER" id="PTHR11533">
    <property type="entry name" value="PROTEASE M1 ZINC METALLOPROTEASE"/>
    <property type="match status" value="1"/>
</dbReference>
<dbReference type="FunFam" id="1.25.50.20:FF:000001">
    <property type="entry name" value="Aminopeptidase"/>
    <property type="match status" value="1"/>
</dbReference>
<evidence type="ECO:0000256" key="21">
    <source>
        <dbReference type="PIRSR" id="PIRSR634016-3"/>
    </source>
</evidence>
<dbReference type="GO" id="GO:0008270">
    <property type="term" value="F:zinc ion binding"/>
    <property type="evidence" value="ECO:0007669"/>
    <property type="project" value="InterPro"/>
</dbReference>
<sequence>MPAKMMEGGYINEGGQLKTKNGQKYVVNHKPDGYFVTKGCIALMACAAILALLAVFLLTYFLVLPRCDASTDSPTNETISSASIYSPSRGVKAKEKPPPDEDIMDEDGALSDQNYESFNSKEDKIHLYEGWNPTRYRLIIEPNIERSINNGSVWIDVTSDPKVHGIQPIILDIYQIDIIDVHVLEITETNGTSPVPIETNSDSNSTLWIYVKKDFRKHTSLVRLKVFVEFISRLSDTLQGLYQVNYKDETSGESQWLASTQFSPIEARRCFPCMDRPDKKAEFEISIVRPYEKSMILSNMPHMFSNTHRPGYVQEDFEVTPRMSTYLVAFIISNLVESNITTSTDVAPRIRVWSRPEMSDMTGYAHKLATEILPFFENYFDIKYKLPKIDLVAVPDFGFSAMENWGLIFFRESAMLVPEDKERRSSAEHTEHVAEILAHELAHQWFGNLVTMKWWSDLWLKEGFANYMSYLALDNVEPTWRTRENFAVYELQHAMLKDADTTSHPISFEVSTPSDIRRIFDPISYSKGASLVRMMNSFLGEETFKNAVRSYLKRFEYANAVQNDLWQIMSEFGHKYGVLPPQLDVKNIMDTWTIKAGYPILSVVRNGSDLIITQQRYILPQARATDKSRWYIPITLITESSPAHSETPSYWMTDQDEQIVIPDVVHPDEWVCLNVNRTGYYRVKYDYDSLTQLSRHFEQLPEINRAQLIDDALNLARAEYVTYDIALTFLIRMGHSYTDILPWAAASKGIGYLTNMLIREPAFDSFKTVMRHIVLPAFQHLGFDEKDNETHVQLLHRATVVYLACTFGYDRCTNRAQFLFREWIRVPAINNIKPNLKNTVYCVAIREGGVHEWRFAYKQYLETTSASEKEVLLNALGCTRDPSLLSKYLNMTLYMESGIRKQDGARAFSAVAGNSVGFEIAFDFLQSNIEQISKYFGDGFSILSKMVSAVTTYMNKEHHLNQFERFIAKARKLNLKQIESSVKLSTEHVKNNIFWRSRSYYQLQGFLEKLVSDMNLN</sequence>
<feature type="active site" description="Proton acceptor" evidence="20">
    <location>
        <position position="440"/>
    </location>
</feature>
<dbReference type="Pfam" id="PF17900">
    <property type="entry name" value="Peptidase_M1_N"/>
    <property type="match status" value="1"/>
</dbReference>
<evidence type="ECO:0000256" key="14">
    <source>
        <dbReference type="ARBA" id="ARBA00023049"/>
    </source>
</evidence>
<feature type="domain" description="ERAP1-like C-terminal" evidence="26">
    <location>
        <begin position="670"/>
        <end position="990"/>
    </location>
</feature>
<dbReference type="SUPFAM" id="SSF55486">
    <property type="entry name" value="Metalloproteases ('zincins'), catalytic domain"/>
    <property type="match status" value="1"/>
</dbReference>
<keyword evidence="18" id="KW-0449">Lipoprotein</keyword>
<evidence type="ECO:0000256" key="13">
    <source>
        <dbReference type="ARBA" id="ARBA00022833"/>
    </source>
</evidence>
<keyword evidence="12" id="KW-0378">Hydrolase</keyword>
<dbReference type="Pfam" id="PF01433">
    <property type="entry name" value="Peptidase_M1"/>
    <property type="match status" value="1"/>
</dbReference>
<evidence type="ECO:0000256" key="16">
    <source>
        <dbReference type="ARBA" id="ARBA00023157"/>
    </source>
</evidence>
<dbReference type="Gene3D" id="1.10.390.10">
    <property type="entry name" value="Neutral Protease Domain 2"/>
    <property type="match status" value="1"/>
</dbReference>
<keyword evidence="11" id="KW-0732">Signal</keyword>
<keyword evidence="7" id="KW-1003">Cell membrane</keyword>
<keyword evidence="24" id="KW-0812">Transmembrane</keyword>
<dbReference type="EC" id="3.4.11.2" evidence="4"/>
<dbReference type="InterPro" id="IPR001930">
    <property type="entry name" value="Peptidase_M1"/>
</dbReference>
<keyword evidence="13 21" id="KW-0862">Zinc</keyword>
<dbReference type="Pfam" id="PF11838">
    <property type="entry name" value="ERAP1_C"/>
    <property type="match status" value="1"/>
</dbReference>
<proteinExistence type="inferred from homology"/>
<evidence type="ECO:0000259" key="26">
    <source>
        <dbReference type="Pfam" id="PF11838"/>
    </source>
</evidence>
<evidence type="ECO:0000256" key="3">
    <source>
        <dbReference type="ARBA" id="ARBA00010136"/>
    </source>
</evidence>
<feature type="domain" description="Aminopeptidase N-like N-terminal" evidence="27">
    <location>
        <begin position="133"/>
        <end position="327"/>
    </location>
</feature>
<keyword evidence="8" id="KW-0336">GPI-anchor</keyword>
<evidence type="ECO:0000256" key="10">
    <source>
        <dbReference type="ARBA" id="ARBA00022723"/>
    </source>
</evidence>
<name>A0A1L8E281_9DIPT</name>
<evidence type="ECO:0000313" key="28">
    <source>
        <dbReference type="EMBL" id="JAV12821.1"/>
    </source>
</evidence>
<dbReference type="CDD" id="cd09601">
    <property type="entry name" value="M1_APN-Q_like"/>
    <property type="match status" value="1"/>
</dbReference>
<feature type="site" description="Transition state stabilizer" evidence="22">
    <location>
        <position position="525"/>
    </location>
</feature>
<feature type="domain" description="Peptidase M1 membrane alanine aminopeptidase" evidence="25">
    <location>
        <begin position="364"/>
        <end position="592"/>
    </location>
</feature>
<keyword evidence="14" id="KW-0482">Metalloprotease</keyword>
<evidence type="ECO:0000256" key="1">
    <source>
        <dbReference type="ARBA" id="ARBA00000098"/>
    </source>
</evidence>
<dbReference type="EMBL" id="GFDF01001263">
    <property type="protein sequence ID" value="JAV12821.1"/>
    <property type="molecule type" value="Transcribed_RNA"/>
</dbReference>
<evidence type="ECO:0000256" key="11">
    <source>
        <dbReference type="ARBA" id="ARBA00022729"/>
    </source>
</evidence>
<dbReference type="InterPro" id="IPR024571">
    <property type="entry name" value="ERAP1-like_C_dom"/>
</dbReference>
<evidence type="ECO:0000256" key="17">
    <source>
        <dbReference type="ARBA" id="ARBA00023180"/>
    </source>
</evidence>
<keyword evidence="9" id="KW-0645">Protease</keyword>
<dbReference type="GO" id="GO:0016285">
    <property type="term" value="F:alanyl aminopeptidase activity"/>
    <property type="evidence" value="ECO:0007669"/>
    <property type="project" value="UniProtKB-EC"/>
</dbReference>
<evidence type="ECO:0000256" key="20">
    <source>
        <dbReference type="PIRSR" id="PIRSR634016-1"/>
    </source>
</evidence>
<comment type="subcellular location">
    <subcellularLocation>
        <location evidence="2">Cell membrane</location>
        <topology evidence="2">Lipid-anchor</topology>
        <topology evidence="2">GPI-anchor</topology>
    </subcellularLocation>
</comment>
<dbReference type="PRINTS" id="PR00756">
    <property type="entry name" value="ALADIPTASE"/>
</dbReference>
<evidence type="ECO:0000259" key="27">
    <source>
        <dbReference type="Pfam" id="PF17900"/>
    </source>
</evidence>
<comment type="catalytic activity">
    <reaction evidence="1">
        <text>Release of an N-terminal amino acid, Xaa-|-Yaa- from a peptide, amide or arylamide. Xaa is preferably Ala, but may be most amino acids including Pro (slow action). When a terminal hydrophobic residue is followed by a prolyl residue, the two may be released as an intact Xaa-Pro dipeptide.</text>
        <dbReference type="EC" id="3.4.11.2"/>
    </reaction>
</comment>
<keyword evidence="6 28" id="KW-0031">Aminopeptidase</keyword>
<dbReference type="InterPro" id="IPR034016">
    <property type="entry name" value="M1_APN-typ"/>
</dbReference>
<comment type="cofactor">
    <cofactor evidence="21">
        <name>Zn(2+)</name>
        <dbReference type="ChEBI" id="CHEBI:29105"/>
    </cofactor>
    <text evidence="21">Binds 1 zinc ion per subunit.</text>
</comment>
<dbReference type="InterPro" id="IPR027268">
    <property type="entry name" value="Peptidase_M4/M1_CTD_sf"/>
</dbReference>
<dbReference type="PANTHER" id="PTHR11533:SF294">
    <property type="entry name" value="THYROTROPIN-RELEASING HORMONE-DEGRADING ECTOENZYME"/>
    <property type="match status" value="1"/>
</dbReference>
<dbReference type="SUPFAM" id="SSF63737">
    <property type="entry name" value="Leukotriene A4 hydrolase N-terminal domain"/>
    <property type="match status" value="1"/>
</dbReference>
<dbReference type="GO" id="GO:0005886">
    <property type="term" value="C:plasma membrane"/>
    <property type="evidence" value="ECO:0007669"/>
    <property type="project" value="UniProtKB-SubCell"/>
</dbReference>
<keyword evidence="17" id="KW-0325">Glycoprotein</keyword>
<protein>
    <recommendedName>
        <fullName evidence="5">Aminopeptidase N</fullName>
        <ecNumber evidence="4">3.4.11.2</ecNumber>
    </recommendedName>
    <alternativeName>
        <fullName evidence="19">Microsomal aminopeptidase</fullName>
    </alternativeName>
</protein>
<evidence type="ECO:0000259" key="25">
    <source>
        <dbReference type="Pfam" id="PF01433"/>
    </source>
</evidence>
<dbReference type="GO" id="GO:0005737">
    <property type="term" value="C:cytoplasm"/>
    <property type="evidence" value="ECO:0007669"/>
    <property type="project" value="TreeGrafter"/>
</dbReference>
<evidence type="ECO:0000256" key="12">
    <source>
        <dbReference type="ARBA" id="ARBA00022801"/>
    </source>
</evidence>
<dbReference type="Gene3D" id="1.25.50.20">
    <property type="match status" value="1"/>
</dbReference>
<dbReference type="FunFam" id="2.60.40.1910:FF:000008">
    <property type="entry name" value="Aminopeptidase"/>
    <property type="match status" value="1"/>
</dbReference>
<dbReference type="InterPro" id="IPR050344">
    <property type="entry name" value="Peptidase_M1_aminopeptidases"/>
</dbReference>
<feature type="binding site" evidence="21">
    <location>
        <position position="443"/>
    </location>
    <ligand>
        <name>Zn(2+)</name>
        <dbReference type="ChEBI" id="CHEBI:29105"/>
        <note>catalytic</note>
    </ligand>
</feature>
<keyword evidence="15 24" id="KW-0472">Membrane</keyword>
<feature type="binding site" evidence="21">
    <location>
        <position position="462"/>
    </location>
    <ligand>
        <name>Zn(2+)</name>
        <dbReference type="ChEBI" id="CHEBI:29105"/>
        <note>catalytic</note>
    </ligand>
</feature>
<dbReference type="InterPro" id="IPR014782">
    <property type="entry name" value="Peptidase_M1_dom"/>
</dbReference>
<evidence type="ECO:0000256" key="15">
    <source>
        <dbReference type="ARBA" id="ARBA00023136"/>
    </source>
</evidence>
<reference evidence="28" key="1">
    <citation type="submission" date="2016-12" db="EMBL/GenBank/DDBJ databases">
        <title>An insight into the sialome and mialome of the sand fly, Nyssomyia neivai.</title>
        <authorList>
            <person name="Sebastian V."/>
            <person name="Goulart T.M."/>
            <person name="Oliveira W."/>
            <person name="Calvo E."/>
            <person name="Oliveira L.F."/>
            <person name="Pinto M.C."/>
            <person name="Rosselino A.M."/>
            <person name="Ribeiro J.M."/>
        </authorList>
    </citation>
    <scope>NUCLEOTIDE SEQUENCE</scope>
</reference>
<evidence type="ECO:0000256" key="23">
    <source>
        <dbReference type="SAM" id="MobiDB-lite"/>
    </source>
</evidence>
<dbReference type="Gene3D" id="2.60.40.1910">
    <property type="match status" value="1"/>
</dbReference>
<dbReference type="GO" id="GO:0005615">
    <property type="term" value="C:extracellular space"/>
    <property type="evidence" value="ECO:0007669"/>
    <property type="project" value="TreeGrafter"/>
</dbReference>
<feature type="transmembrane region" description="Helical" evidence="24">
    <location>
        <begin position="40"/>
        <end position="63"/>
    </location>
</feature>
<dbReference type="InterPro" id="IPR042097">
    <property type="entry name" value="Aminopeptidase_N-like_N_sf"/>
</dbReference>
<evidence type="ECO:0000256" key="8">
    <source>
        <dbReference type="ARBA" id="ARBA00022622"/>
    </source>
</evidence>
<feature type="binding site" evidence="21">
    <location>
        <position position="439"/>
    </location>
    <ligand>
        <name>Zn(2+)</name>
        <dbReference type="ChEBI" id="CHEBI:29105"/>
        <note>catalytic</note>
    </ligand>
</feature>
<dbReference type="AlphaFoldDB" id="A0A1L8E281"/>
<dbReference type="InterPro" id="IPR045357">
    <property type="entry name" value="Aminopeptidase_N-like_N"/>
</dbReference>
<dbReference type="GO" id="GO:0042277">
    <property type="term" value="F:peptide binding"/>
    <property type="evidence" value="ECO:0007669"/>
    <property type="project" value="TreeGrafter"/>
</dbReference>
<dbReference type="GO" id="GO:0070006">
    <property type="term" value="F:metalloaminopeptidase activity"/>
    <property type="evidence" value="ECO:0007669"/>
    <property type="project" value="TreeGrafter"/>
</dbReference>
<accession>A0A1L8E281</accession>
<dbReference type="Gene3D" id="2.60.40.1730">
    <property type="entry name" value="tricorn interacting facor f3 domain"/>
    <property type="match status" value="1"/>
</dbReference>
<evidence type="ECO:0000256" key="2">
    <source>
        <dbReference type="ARBA" id="ARBA00004609"/>
    </source>
</evidence>
<keyword evidence="16" id="KW-1015">Disulfide bond</keyword>
<feature type="region of interest" description="Disordered" evidence="23">
    <location>
        <begin position="88"/>
        <end position="107"/>
    </location>
</feature>
<evidence type="ECO:0000256" key="19">
    <source>
        <dbReference type="ARBA" id="ARBA00042613"/>
    </source>
</evidence>
<evidence type="ECO:0000256" key="5">
    <source>
        <dbReference type="ARBA" id="ARBA00015611"/>
    </source>
</evidence>
<evidence type="ECO:0000256" key="4">
    <source>
        <dbReference type="ARBA" id="ARBA00012564"/>
    </source>
</evidence>
<organism evidence="28">
    <name type="scientific">Nyssomyia neivai</name>
    <dbReference type="NCBI Taxonomy" id="330878"/>
    <lineage>
        <taxon>Eukaryota</taxon>
        <taxon>Metazoa</taxon>
        <taxon>Ecdysozoa</taxon>
        <taxon>Arthropoda</taxon>
        <taxon>Hexapoda</taxon>
        <taxon>Insecta</taxon>
        <taxon>Pterygota</taxon>
        <taxon>Neoptera</taxon>
        <taxon>Endopterygota</taxon>
        <taxon>Diptera</taxon>
        <taxon>Nematocera</taxon>
        <taxon>Psychodoidea</taxon>
        <taxon>Psychodidae</taxon>
        <taxon>Nyssomyia</taxon>
    </lineage>
</organism>